<dbReference type="InterPro" id="IPR052126">
    <property type="entry name" value="Spindle_Org/Thrombomodulin"/>
</dbReference>
<proteinExistence type="predicted"/>
<sequence>MDRHFLLVALAAVVCAAVAAPSAPNTKAFPLYLGQMVDVEGQGLRGDVYATSPTQLYIRNFVFNGNAPAPHFYIDDHNLPSGQGVVIPSAKYGTNKLGPYNNEAVYLTLPQGQITDYHSFSVYCTLFKVTLGYIQFNVQM</sequence>
<dbReference type="PANTHER" id="PTHR24036:SF5">
    <property type="entry name" value="THROMBOMODULIN"/>
    <property type="match status" value="1"/>
</dbReference>
<dbReference type="SMART" id="SM00686">
    <property type="entry name" value="DM13"/>
    <property type="match status" value="1"/>
</dbReference>
<evidence type="ECO:0000313" key="4">
    <source>
        <dbReference type="Proteomes" id="UP000887566"/>
    </source>
</evidence>
<evidence type="ECO:0000313" key="5">
    <source>
        <dbReference type="WBParaSite" id="PSAMB.scaffold6433size9499.g28485.t1"/>
    </source>
</evidence>
<accession>A0A914X4C2</accession>
<dbReference type="WBParaSite" id="PSAMB.scaffold6433size9499.g28485.t1">
    <property type="protein sequence ID" value="PSAMB.scaffold6433size9499.g28485.t1"/>
    <property type="gene ID" value="PSAMB.scaffold6433size9499.g28485"/>
</dbReference>
<dbReference type="AlphaFoldDB" id="A0A914X4C2"/>
<keyword evidence="1" id="KW-0677">Repeat</keyword>
<dbReference type="InterPro" id="IPR019545">
    <property type="entry name" value="DM13_domain"/>
</dbReference>
<keyword evidence="4" id="KW-1185">Reference proteome</keyword>
<evidence type="ECO:0000256" key="1">
    <source>
        <dbReference type="ARBA" id="ARBA00022737"/>
    </source>
</evidence>
<evidence type="ECO:0000256" key="2">
    <source>
        <dbReference type="SAM" id="SignalP"/>
    </source>
</evidence>
<organism evidence="4 5">
    <name type="scientific">Plectus sambesii</name>
    <dbReference type="NCBI Taxonomy" id="2011161"/>
    <lineage>
        <taxon>Eukaryota</taxon>
        <taxon>Metazoa</taxon>
        <taxon>Ecdysozoa</taxon>
        <taxon>Nematoda</taxon>
        <taxon>Chromadorea</taxon>
        <taxon>Plectida</taxon>
        <taxon>Plectina</taxon>
        <taxon>Plectoidea</taxon>
        <taxon>Plectidae</taxon>
        <taxon>Plectus</taxon>
    </lineage>
</organism>
<dbReference type="Pfam" id="PF10517">
    <property type="entry name" value="DM13"/>
    <property type="match status" value="1"/>
</dbReference>
<protein>
    <submittedName>
        <fullName evidence="5">DM13 domain-containing protein</fullName>
    </submittedName>
</protein>
<reference evidence="5" key="1">
    <citation type="submission" date="2022-11" db="UniProtKB">
        <authorList>
            <consortium name="WormBaseParasite"/>
        </authorList>
    </citation>
    <scope>IDENTIFICATION</scope>
</reference>
<dbReference type="PROSITE" id="PS51549">
    <property type="entry name" value="DM13"/>
    <property type="match status" value="1"/>
</dbReference>
<feature type="signal peptide" evidence="2">
    <location>
        <begin position="1"/>
        <end position="19"/>
    </location>
</feature>
<evidence type="ECO:0000259" key="3">
    <source>
        <dbReference type="PROSITE" id="PS51549"/>
    </source>
</evidence>
<feature type="chain" id="PRO_5037873490" evidence="2">
    <location>
        <begin position="20"/>
        <end position="140"/>
    </location>
</feature>
<dbReference type="Proteomes" id="UP000887566">
    <property type="component" value="Unplaced"/>
</dbReference>
<name>A0A914X4C2_9BILA</name>
<dbReference type="PANTHER" id="PTHR24036">
    <property type="entry name" value="SKELETOR-RELATED"/>
    <property type="match status" value="1"/>
</dbReference>
<feature type="domain" description="DM13" evidence="3">
    <location>
        <begin position="27"/>
        <end position="137"/>
    </location>
</feature>
<keyword evidence="2" id="KW-0732">Signal</keyword>